<dbReference type="SUPFAM" id="SSF52540">
    <property type="entry name" value="P-loop containing nucleoside triphosphate hydrolases"/>
    <property type="match status" value="1"/>
</dbReference>
<dbReference type="PROSITE" id="PS50929">
    <property type="entry name" value="ABC_TM1F"/>
    <property type="match status" value="1"/>
</dbReference>
<evidence type="ECO:0000256" key="9">
    <source>
        <dbReference type="SAM" id="MobiDB-lite"/>
    </source>
</evidence>
<dbReference type="FunFam" id="3.40.50.300:FF:000287">
    <property type="entry name" value="Multidrug ABC transporter ATP-binding protein"/>
    <property type="match status" value="1"/>
</dbReference>
<evidence type="ECO:0000256" key="6">
    <source>
        <dbReference type="ARBA" id="ARBA00022840"/>
    </source>
</evidence>
<evidence type="ECO:0000256" key="1">
    <source>
        <dbReference type="ARBA" id="ARBA00004651"/>
    </source>
</evidence>
<feature type="transmembrane region" description="Helical" evidence="10">
    <location>
        <begin position="91"/>
        <end position="110"/>
    </location>
</feature>
<dbReference type="Gene3D" id="3.40.50.300">
    <property type="entry name" value="P-loop containing nucleotide triphosphate hydrolases"/>
    <property type="match status" value="1"/>
</dbReference>
<feature type="domain" description="ABC transmembrane type-1" evidence="12">
    <location>
        <begin position="55"/>
        <end position="338"/>
    </location>
</feature>
<dbReference type="InterPro" id="IPR003439">
    <property type="entry name" value="ABC_transporter-like_ATP-bd"/>
</dbReference>
<evidence type="ECO:0000256" key="4">
    <source>
        <dbReference type="ARBA" id="ARBA00022692"/>
    </source>
</evidence>
<dbReference type="RefSeq" id="WP_024503944.1">
    <property type="nucleotide sequence ID" value="NZ_CP088147.1"/>
</dbReference>
<evidence type="ECO:0000256" key="8">
    <source>
        <dbReference type="ARBA" id="ARBA00023136"/>
    </source>
</evidence>
<feature type="transmembrane region" description="Helical" evidence="10">
    <location>
        <begin position="172"/>
        <end position="191"/>
    </location>
</feature>
<dbReference type="SMART" id="SM00382">
    <property type="entry name" value="AAA"/>
    <property type="match status" value="1"/>
</dbReference>
<reference evidence="13 14" key="1">
    <citation type="journal article" date="2022" name="Microbiol. Resour. Announc.">
        <title>Complete Genome Sequence of Mesorhizobium ciceri Strain R30, a Rhizobium Used as a Commercial Inoculant for Chickpea in Argentina.</title>
        <authorList>
            <person name="Foresto E."/>
            <person name="Revale S."/>
            <person name="Primo E."/>
            <person name="Nievas F."/>
            <person name="Carezzano E."/>
            <person name="Puente M."/>
            <person name="Alzari P."/>
            <person name="Mart M."/>
            <person name="Ben-Assaya M."/>
            <person name="Mornico D."/>
            <person name="Santoro M."/>
            <person name="Mart F."/>
            <person name="Giordano W."/>
            <person name="Bogino P."/>
        </authorList>
    </citation>
    <scope>NUCLEOTIDE SEQUENCE [LARGE SCALE GENOMIC DNA]</scope>
    <source>
        <strain evidence="13 14">R30</strain>
    </source>
</reference>
<dbReference type="Proteomes" id="UP001060070">
    <property type="component" value="Chromosome"/>
</dbReference>
<dbReference type="Pfam" id="PF00664">
    <property type="entry name" value="ABC_membrane"/>
    <property type="match status" value="1"/>
</dbReference>
<dbReference type="CDD" id="cd03254">
    <property type="entry name" value="ABCC_Glucan_exporter_like"/>
    <property type="match status" value="1"/>
</dbReference>
<feature type="region of interest" description="Disordered" evidence="9">
    <location>
        <begin position="1"/>
        <end position="25"/>
    </location>
</feature>
<evidence type="ECO:0000256" key="7">
    <source>
        <dbReference type="ARBA" id="ARBA00022989"/>
    </source>
</evidence>
<evidence type="ECO:0000256" key="3">
    <source>
        <dbReference type="ARBA" id="ARBA00022448"/>
    </source>
</evidence>
<feature type="compositionally biased region" description="Acidic residues" evidence="9">
    <location>
        <begin position="1"/>
        <end position="12"/>
    </location>
</feature>
<dbReference type="InterPro" id="IPR027417">
    <property type="entry name" value="P-loop_NTPase"/>
</dbReference>
<feature type="domain" description="ABC transporter" evidence="11">
    <location>
        <begin position="373"/>
        <end position="607"/>
    </location>
</feature>
<evidence type="ECO:0000313" key="13">
    <source>
        <dbReference type="EMBL" id="UTU54540.1"/>
    </source>
</evidence>
<dbReference type="InterPro" id="IPR011527">
    <property type="entry name" value="ABC1_TM_dom"/>
</dbReference>
<proteinExistence type="inferred from homology"/>
<evidence type="ECO:0000259" key="11">
    <source>
        <dbReference type="PROSITE" id="PS50893"/>
    </source>
</evidence>
<dbReference type="GO" id="GO:0015421">
    <property type="term" value="F:ABC-type oligopeptide transporter activity"/>
    <property type="evidence" value="ECO:0007669"/>
    <property type="project" value="TreeGrafter"/>
</dbReference>
<keyword evidence="7 10" id="KW-1133">Transmembrane helix</keyword>
<dbReference type="InterPro" id="IPR017871">
    <property type="entry name" value="ABC_transporter-like_CS"/>
</dbReference>
<feature type="transmembrane region" description="Helical" evidence="10">
    <location>
        <begin position="54"/>
        <end position="79"/>
    </location>
</feature>
<keyword evidence="14" id="KW-1185">Reference proteome</keyword>
<keyword evidence="5" id="KW-0547">Nucleotide-binding</keyword>
<organism evidence="13 14">
    <name type="scientific">Mesorhizobium ciceri</name>
    <dbReference type="NCBI Taxonomy" id="39645"/>
    <lineage>
        <taxon>Bacteria</taxon>
        <taxon>Pseudomonadati</taxon>
        <taxon>Pseudomonadota</taxon>
        <taxon>Alphaproteobacteria</taxon>
        <taxon>Hyphomicrobiales</taxon>
        <taxon>Phyllobacteriaceae</taxon>
        <taxon>Mesorhizobium</taxon>
    </lineage>
</organism>
<comment type="similarity">
    <text evidence="2">Belongs to the ABC transporter superfamily.</text>
</comment>
<dbReference type="CDD" id="cd18545">
    <property type="entry name" value="ABC_6TM_YknV_like"/>
    <property type="match status" value="1"/>
</dbReference>
<dbReference type="InterPro" id="IPR036640">
    <property type="entry name" value="ABC1_TM_sf"/>
</dbReference>
<keyword evidence="6 13" id="KW-0067">ATP-binding</keyword>
<dbReference type="InterPro" id="IPR003593">
    <property type="entry name" value="AAA+_ATPase"/>
</dbReference>
<protein>
    <submittedName>
        <fullName evidence="13">ABC transporter ATP-binding protein/permease</fullName>
    </submittedName>
</protein>
<evidence type="ECO:0000256" key="2">
    <source>
        <dbReference type="ARBA" id="ARBA00005417"/>
    </source>
</evidence>
<comment type="subcellular location">
    <subcellularLocation>
        <location evidence="1">Cell membrane</location>
        <topology evidence="1">Multi-pass membrane protein</topology>
    </subcellularLocation>
</comment>
<feature type="transmembrane region" description="Helical" evidence="10">
    <location>
        <begin position="278"/>
        <end position="296"/>
    </location>
</feature>
<dbReference type="GO" id="GO:0005524">
    <property type="term" value="F:ATP binding"/>
    <property type="evidence" value="ECO:0007669"/>
    <property type="project" value="UniProtKB-KW"/>
</dbReference>
<dbReference type="Pfam" id="PF00005">
    <property type="entry name" value="ABC_tran"/>
    <property type="match status" value="1"/>
</dbReference>
<dbReference type="PANTHER" id="PTHR43394">
    <property type="entry name" value="ATP-DEPENDENT PERMEASE MDL1, MITOCHONDRIAL"/>
    <property type="match status" value="1"/>
</dbReference>
<gene>
    <name evidence="13" type="ORF">LRP29_14600</name>
</gene>
<evidence type="ECO:0000259" key="12">
    <source>
        <dbReference type="PROSITE" id="PS50929"/>
    </source>
</evidence>
<dbReference type="GO" id="GO:0005886">
    <property type="term" value="C:plasma membrane"/>
    <property type="evidence" value="ECO:0007669"/>
    <property type="project" value="UniProtKB-SubCell"/>
</dbReference>
<feature type="transmembrane region" description="Helical" evidence="10">
    <location>
        <begin position="197"/>
        <end position="213"/>
    </location>
</feature>
<keyword evidence="8 10" id="KW-0472">Membrane</keyword>
<dbReference type="Gene3D" id="1.20.1560.10">
    <property type="entry name" value="ABC transporter type 1, transmembrane domain"/>
    <property type="match status" value="1"/>
</dbReference>
<name>A0AB38THV3_9HYPH</name>
<keyword evidence="3" id="KW-0813">Transport</keyword>
<evidence type="ECO:0000256" key="10">
    <source>
        <dbReference type="SAM" id="Phobius"/>
    </source>
</evidence>
<dbReference type="EMBL" id="CP088147">
    <property type="protein sequence ID" value="UTU54540.1"/>
    <property type="molecule type" value="Genomic_DNA"/>
</dbReference>
<dbReference type="InterPro" id="IPR039421">
    <property type="entry name" value="Type_1_exporter"/>
</dbReference>
<evidence type="ECO:0000313" key="14">
    <source>
        <dbReference type="Proteomes" id="UP001060070"/>
    </source>
</evidence>
<dbReference type="SUPFAM" id="SSF90123">
    <property type="entry name" value="ABC transporter transmembrane region"/>
    <property type="match status" value="1"/>
</dbReference>
<evidence type="ECO:0000256" key="5">
    <source>
        <dbReference type="ARBA" id="ARBA00022741"/>
    </source>
</evidence>
<dbReference type="PROSITE" id="PS50893">
    <property type="entry name" value="ABC_TRANSPORTER_2"/>
    <property type="match status" value="1"/>
</dbReference>
<dbReference type="AlphaFoldDB" id="A0AB38THV3"/>
<keyword evidence="4 10" id="KW-0812">Transmembrane</keyword>
<dbReference type="PANTHER" id="PTHR43394:SF1">
    <property type="entry name" value="ATP-BINDING CASSETTE SUB-FAMILY B MEMBER 10, MITOCHONDRIAL"/>
    <property type="match status" value="1"/>
</dbReference>
<dbReference type="PROSITE" id="PS00211">
    <property type="entry name" value="ABC_TRANSPORTER_1"/>
    <property type="match status" value="1"/>
</dbReference>
<accession>A0AB38THV3</accession>
<dbReference type="GO" id="GO:0016887">
    <property type="term" value="F:ATP hydrolysis activity"/>
    <property type="evidence" value="ECO:0007669"/>
    <property type="project" value="InterPro"/>
</dbReference>
<sequence length="630" mass="69354">MQTPADDEEEDTSGPPTKAVVGSHRDDEEVFGKAYDPRIVRRIWSFVRPYQNRIFISVAAVLVFTLTQLAIPLVIRYAIDHGMTAGKLDQSVMIAAISAFAVIILINYAASYVQESVVGKVAENVLSDLRRAMFSHLQRVSLSFMDKTEVGRLMSRLQGDVNSMQEFLETSVMSVGDIVLLFGIVSVLLWLDFRLGLLTLSTMPVLFIVRLFWLPRAKVAFMAAHETNSIANGALAEGIHGVRTVQSLERQHVNFDLYDEKVLANLNAHLRSAKYAQVMVPIVDTLTGIAMATVIVVGGSMVLSHSLDIGVMVAFLFYIQRFFDPIRSLTMQYSVMQRAMASGQRISEVLDVPVDVSDKQGAVALSRDMDGSVEFRNVTFGYRPNQPVLKNISFRVNPGETVALVGPTGSGKSSSMALVHRFYDVWSGEVLVGGHDVRDLTQDSLGDQVAMVLQEPFLFSGSVLENIRYHKTSASREKVVRAAQAVGAHDFIENLPDGYDTELEQRGGNLSLGQRQLISFARALVADAKILVLDEATASIDSYTEMLIQKALITLLEGRTGLVIAHRLATIRGADRIIVLQNGEIVESGNHEQLMARKGLYARLYNMNYASFDDISEGELELDAAVGKAT</sequence>